<dbReference type="SUPFAM" id="SSF89392">
    <property type="entry name" value="Prokaryotic lipoproteins and lipoprotein localization factors"/>
    <property type="match status" value="1"/>
</dbReference>
<dbReference type="Gene3D" id="2.50.20.10">
    <property type="entry name" value="Lipoprotein localisation LolA/LolB/LppX"/>
    <property type="match status" value="1"/>
</dbReference>
<evidence type="ECO:0000313" key="3">
    <source>
        <dbReference type="EMBL" id="MBB3146671.1"/>
    </source>
</evidence>
<sequence length="269" mass="29268">MKTIIRKAVTFAAATLPSVALAMAIASGTLSDARAGEAEAKDLLKAMSDYLTAQKAISFNYDTNLEVVTKDHQKLLLASSGKIEMGRPDKIRATRHGGFANVEMVFDGKTLTLLGKDANLYTQVEAPGTVAQLVDALRDKLHRPLPAADLVLPNVYDELIRDVVDIKDLGSGVIGGTECDHLAFRAKEVDWQIWIAQGEHPYPCRYVITASQVNQGPQYSIQISDWKTGTDVVADDYGFKNATNAKQVDLKKLVDIDELPDHFAPGGTK</sequence>
<dbReference type="Proteomes" id="UP000554520">
    <property type="component" value="Unassembled WGS sequence"/>
</dbReference>
<dbReference type="Pfam" id="PF09865">
    <property type="entry name" value="DUF2092"/>
    <property type="match status" value="1"/>
</dbReference>
<dbReference type="InterPro" id="IPR019207">
    <property type="entry name" value="DUF2092"/>
</dbReference>
<protein>
    <recommendedName>
        <fullName evidence="5">DUF2092 domain-containing protein</fullName>
    </recommendedName>
</protein>
<dbReference type="InterPro" id="IPR029046">
    <property type="entry name" value="LolA/LolB/LppX"/>
</dbReference>
<evidence type="ECO:0000256" key="1">
    <source>
        <dbReference type="ARBA" id="ARBA00022729"/>
    </source>
</evidence>
<reference evidence="3 4" key="1">
    <citation type="submission" date="2020-08" db="EMBL/GenBank/DDBJ databases">
        <title>Genomic Encyclopedia of Type Strains, Phase III (KMG-III): the genomes of soil and plant-associated and newly described type strains.</title>
        <authorList>
            <person name="Whitman W."/>
        </authorList>
    </citation>
    <scope>NUCLEOTIDE SEQUENCE [LARGE SCALE GENOMIC DNA]</scope>
    <source>
        <strain evidence="3 4">CECT 7015</strain>
    </source>
</reference>
<gene>
    <name evidence="3" type="ORF">FHS21_003087</name>
</gene>
<name>A0A839UDC3_9HYPH</name>
<accession>A0A839UDC3</accession>
<evidence type="ECO:0000313" key="4">
    <source>
        <dbReference type="Proteomes" id="UP000554520"/>
    </source>
</evidence>
<proteinExistence type="predicted"/>
<keyword evidence="4" id="KW-1185">Reference proteome</keyword>
<evidence type="ECO:0008006" key="5">
    <source>
        <dbReference type="Google" id="ProtNLM"/>
    </source>
</evidence>
<feature type="chain" id="PRO_5032336563" description="DUF2092 domain-containing protein" evidence="2">
    <location>
        <begin position="23"/>
        <end position="269"/>
    </location>
</feature>
<keyword evidence="1 2" id="KW-0732">Signal</keyword>
<evidence type="ECO:0000256" key="2">
    <source>
        <dbReference type="SAM" id="SignalP"/>
    </source>
</evidence>
<feature type="signal peptide" evidence="2">
    <location>
        <begin position="1"/>
        <end position="22"/>
    </location>
</feature>
<dbReference type="PIRSF" id="PIRSF012443">
    <property type="entry name" value="UCP012443"/>
    <property type="match status" value="1"/>
</dbReference>
<dbReference type="EMBL" id="JACHXN010000009">
    <property type="protein sequence ID" value="MBB3146671.1"/>
    <property type="molecule type" value="Genomic_DNA"/>
</dbReference>
<comment type="caution">
    <text evidence="3">The sequence shown here is derived from an EMBL/GenBank/DDBJ whole genome shotgun (WGS) entry which is preliminary data.</text>
</comment>
<dbReference type="AlphaFoldDB" id="A0A839UDC3"/>
<dbReference type="RefSeq" id="WP_183662460.1">
    <property type="nucleotide sequence ID" value="NZ_JACHXN010000009.1"/>
</dbReference>
<organism evidence="3 4">
    <name type="scientific">Phyllobacterium trifolii</name>
    <dbReference type="NCBI Taxonomy" id="300193"/>
    <lineage>
        <taxon>Bacteria</taxon>
        <taxon>Pseudomonadati</taxon>
        <taxon>Pseudomonadota</taxon>
        <taxon>Alphaproteobacteria</taxon>
        <taxon>Hyphomicrobiales</taxon>
        <taxon>Phyllobacteriaceae</taxon>
        <taxon>Phyllobacterium</taxon>
    </lineage>
</organism>